<keyword evidence="4" id="KW-0812">Transmembrane</keyword>
<dbReference type="Pfam" id="PF00005">
    <property type="entry name" value="ABC_tran"/>
    <property type="match status" value="1"/>
</dbReference>
<evidence type="ECO:0000256" key="1">
    <source>
        <dbReference type="ARBA" id="ARBA00004141"/>
    </source>
</evidence>
<evidence type="ECO:0000256" key="3">
    <source>
        <dbReference type="ARBA" id="ARBA00022448"/>
    </source>
</evidence>
<dbReference type="GO" id="GO:0016020">
    <property type="term" value="C:membrane"/>
    <property type="evidence" value="ECO:0007669"/>
    <property type="project" value="UniProtKB-SubCell"/>
</dbReference>
<keyword evidence="8" id="KW-0472">Membrane</keyword>
<comment type="subcellular location">
    <subcellularLocation>
        <location evidence="1">Membrane</location>
        <topology evidence="1">Multi-pass membrane protein</topology>
    </subcellularLocation>
</comment>
<dbReference type="SMART" id="SM00382">
    <property type="entry name" value="AAA"/>
    <property type="match status" value="1"/>
</dbReference>
<keyword evidence="7" id="KW-1133">Transmembrane helix</keyword>
<keyword evidence="3" id="KW-0813">Transport</keyword>
<dbReference type="InterPro" id="IPR027417">
    <property type="entry name" value="P-loop_NTPase"/>
</dbReference>
<evidence type="ECO:0000259" key="9">
    <source>
        <dbReference type="PROSITE" id="PS50893"/>
    </source>
</evidence>
<dbReference type="InterPro" id="IPR003439">
    <property type="entry name" value="ABC_transporter-like_ATP-bd"/>
</dbReference>
<comment type="caution">
    <text evidence="10">The sequence shown here is derived from an EMBL/GenBank/DDBJ whole genome shotgun (WGS) entry which is preliminary data.</text>
</comment>
<evidence type="ECO:0000313" key="10">
    <source>
        <dbReference type="EMBL" id="KAL3309069.1"/>
    </source>
</evidence>
<evidence type="ECO:0000256" key="4">
    <source>
        <dbReference type="ARBA" id="ARBA00022692"/>
    </source>
</evidence>
<reference evidence="10 11" key="1">
    <citation type="submission" date="2024-11" db="EMBL/GenBank/DDBJ databases">
        <title>Adaptive evolution of stress response genes in parasites aligns with host niche diversity.</title>
        <authorList>
            <person name="Hahn C."/>
            <person name="Resl P."/>
        </authorList>
    </citation>
    <scope>NUCLEOTIDE SEQUENCE [LARGE SCALE GENOMIC DNA]</scope>
    <source>
        <strain evidence="10">EGGRZ-B1_66</strain>
        <tissue evidence="10">Body</tissue>
    </source>
</reference>
<evidence type="ECO:0000313" key="11">
    <source>
        <dbReference type="Proteomes" id="UP001626550"/>
    </source>
</evidence>
<dbReference type="PROSITE" id="PS00211">
    <property type="entry name" value="ABC_TRANSPORTER_1"/>
    <property type="match status" value="1"/>
</dbReference>
<evidence type="ECO:0000256" key="8">
    <source>
        <dbReference type="ARBA" id="ARBA00023136"/>
    </source>
</evidence>
<keyword evidence="5" id="KW-0547">Nucleotide-binding</keyword>
<organism evidence="10 11">
    <name type="scientific">Cichlidogyrus casuarinus</name>
    <dbReference type="NCBI Taxonomy" id="1844966"/>
    <lineage>
        <taxon>Eukaryota</taxon>
        <taxon>Metazoa</taxon>
        <taxon>Spiralia</taxon>
        <taxon>Lophotrochozoa</taxon>
        <taxon>Platyhelminthes</taxon>
        <taxon>Monogenea</taxon>
        <taxon>Monopisthocotylea</taxon>
        <taxon>Dactylogyridea</taxon>
        <taxon>Ancyrocephalidae</taxon>
        <taxon>Cichlidogyrus</taxon>
    </lineage>
</organism>
<name>A0ABD2PP90_9PLAT</name>
<evidence type="ECO:0000256" key="2">
    <source>
        <dbReference type="ARBA" id="ARBA00005814"/>
    </source>
</evidence>
<dbReference type="Pfam" id="PF19055">
    <property type="entry name" value="ABC2_membrane_7"/>
    <property type="match status" value="1"/>
</dbReference>
<dbReference type="SUPFAM" id="SSF52540">
    <property type="entry name" value="P-loop containing nucleoside triphosphate hydrolases"/>
    <property type="match status" value="1"/>
</dbReference>
<dbReference type="CDD" id="cd03213">
    <property type="entry name" value="ABCG_EPDR"/>
    <property type="match status" value="1"/>
</dbReference>
<proteinExistence type="inferred from homology"/>
<dbReference type="InterPro" id="IPR043926">
    <property type="entry name" value="ABCG_dom"/>
</dbReference>
<dbReference type="Gene3D" id="3.40.50.300">
    <property type="entry name" value="P-loop containing nucleotide triphosphate hydrolases"/>
    <property type="match status" value="1"/>
</dbReference>
<dbReference type="FunFam" id="3.40.50.300:FF:001077">
    <property type="entry name" value="Uncharacterized protein, isoform A"/>
    <property type="match status" value="1"/>
</dbReference>
<gene>
    <name evidence="10" type="primary">ABCG1_2</name>
    <name evidence="10" type="ORF">Ciccas_012389</name>
</gene>
<accession>A0ABD2PP90</accession>
<dbReference type="EMBL" id="JBJKFK010004344">
    <property type="protein sequence ID" value="KAL3309069.1"/>
    <property type="molecule type" value="Genomic_DNA"/>
</dbReference>
<dbReference type="AlphaFoldDB" id="A0ABD2PP90"/>
<dbReference type="InterPro" id="IPR017871">
    <property type="entry name" value="ABC_transporter-like_CS"/>
</dbReference>
<evidence type="ECO:0000256" key="5">
    <source>
        <dbReference type="ARBA" id="ARBA00022741"/>
    </source>
</evidence>
<dbReference type="InterPro" id="IPR050352">
    <property type="entry name" value="ABCG_transporters"/>
</dbReference>
<dbReference type="PANTHER" id="PTHR48041">
    <property type="entry name" value="ABC TRANSPORTER G FAMILY MEMBER 28"/>
    <property type="match status" value="1"/>
</dbReference>
<comment type="similarity">
    <text evidence="2">Belongs to the ABC transporter superfamily. ABCG family. Eye pigment precursor importer (TC 3.A.1.204) subfamily.</text>
</comment>
<dbReference type="GO" id="GO:0005524">
    <property type="term" value="F:ATP binding"/>
    <property type="evidence" value="ECO:0007669"/>
    <property type="project" value="UniProtKB-KW"/>
</dbReference>
<keyword evidence="11" id="KW-1185">Reference proteome</keyword>
<dbReference type="PANTHER" id="PTHR48041:SF78">
    <property type="entry name" value="ABC TRANSPORTER EXPRESSED IN TRACHEA, ISOFORM A"/>
    <property type="match status" value="1"/>
</dbReference>
<dbReference type="InterPro" id="IPR003593">
    <property type="entry name" value="AAA+_ATPase"/>
</dbReference>
<evidence type="ECO:0000256" key="7">
    <source>
        <dbReference type="ARBA" id="ARBA00022989"/>
    </source>
</evidence>
<protein>
    <submittedName>
        <fullName evidence="10">ATP-binding cassette sub- G member 1</fullName>
    </submittedName>
</protein>
<evidence type="ECO:0000256" key="6">
    <source>
        <dbReference type="ARBA" id="ARBA00022840"/>
    </source>
</evidence>
<sequence length="216" mass="23992">MGPSGAGKSSLLNILTGFVTNNITGDVSINGNKRDLQSFRKMSCYIMQDDSLLSHLTVGESMWYSVDLKLEEKSRLRKKDIIDEILSVLSLTPAYNTRAGDLSGGQRKRLSIALELVNNPPIMFFDEPTSGLDSASSFQCISLLRSLAKGGRTIIFTIHQPSAKLFELFDHLYFLTDGHCIYRGPPNVLVDYLKTQGLVCPSYHNPADYCEFTSLN</sequence>
<dbReference type="Proteomes" id="UP001626550">
    <property type="component" value="Unassembled WGS sequence"/>
</dbReference>
<feature type="domain" description="ABC transporter" evidence="9">
    <location>
        <begin position="1"/>
        <end position="202"/>
    </location>
</feature>
<dbReference type="PROSITE" id="PS50893">
    <property type="entry name" value="ABC_TRANSPORTER_2"/>
    <property type="match status" value="1"/>
</dbReference>
<keyword evidence="6 10" id="KW-0067">ATP-binding</keyword>